<feature type="transmembrane region" description="Helical" evidence="1">
    <location>
        <begin position="137"/>
        <end position="156"/>
    </location>
</feature>
<feature type="transmembrane region" description="Helical" evidence="1">
    <location>
        <begin position="313"/>
        <end position="333"/>
    </location>
</feature>
<gene>
    <name evidence="2" type="ORF">A3A75_03175</name>
</gene>
<dbReference type="Pfam" id="PF26314">
    <property type="entry name" value="MptA_B_family"/>
    <property type="match status" value="1"/>
</dbReference>
<dbReference type="Proteomes" id="UP000179018">
    <property type="component" value="Unassembled WGS sequence"/>
</dbReference>
<accession>A0A1F8B5K5</accession>
<feature type="transmembrane region" description="Helical" evidence="1">
    <location>
        <begin position="162"/>
        <end position="182"/>
    </location>
</feature>
<evidence type="ECO:0000256" key="1">
    <source>
        <dbReference type="SAM" id="Phobius"/>
    </source>
</evidence>
<keyword evidence="1" id="KW-0812">Transmembrane</keyword>
<organism evidence="2 3">
    <name type="scientific">Candidatus Woesebacteria bacterium RIFCSPLOWO2_01_FULL_39_10</name>
    <dbReference type="NCBI Taxonomy" id="1802516"/>
    <lineage>
        <taxon>Bacteria</taxon>
        <taxon>Candidatus Woeseibacteriota</taxon>
    </lineage>
</organism>
<feature type="transmembrane region" description="Helical" evidence="1">
    <location>
        <begin position="42"/>
        <end position="61"/>
    </location>
</feature>
<feature type="transmembrane region" description="Helical" evidence="1">
    <location>
        <begin position="203"/>
        <end position="228"/>
    </location>
</feature>
<evidence type="ECO:0008006" key="4">
    <source>
        <dbReference type="Google" id="ProtNLM"/>
    </source>
</evidence>
<name>A0A1F8B5K5_9BACT</name>
<feature type="transmembrane region" description="Helical" evidence="1">
    <location>
        <begin position="274"/>
        <end position="293"/>
    </location>
</feature>
<evidence type="ECO:0000313" key="3">
    <source>
        <dbReference type="Proteomes" id="UP000179018"/>
    </source>
</evidence>
<dbReference type="STRING" id="1802516.A3A75_03175"/>
<feature type="transmembrane region" description="Helical" evidence="1">
    <location>
        <begin position="413"/>
        <end position="431"/>
    </location>
</feature>
<comment type="caution">
    <text evidence="2">The sequence shown here is derived from an EMBL/GenBank/DDBJ whole genome shotgun (WGS) entry which is preliminary data.</text>
</comment>
<keyword evidence="1" id="KW-0472">Membrane</keyword>
<keyword evidence="1" id="KW-1133">Transmembrane helix</keyword>
<feature type="transmembrane region" description="Helical" evidence="1">
    <location>
        <begin position="240"/>
        <end position="262"/>
    </location>
</feature>
<dbReference type="EMBL" id="MGHC01000026">
    <property type="protein sequence ID" value="OGM59190.1"/>
    <property type="molecule type" value="Genomic_DNA"/>
</dbReference>
<dbReference type="AlphaFoldDB" id="A0A1F8B5K5"/>
<protein>
    <recommendedName>
        <fullName evidence="4">Glycosyltransferase RgtA/B/C/D-like domain-containing protein</fullName>
    </recommendedName>
</protein>
<sequence length="432" mass="50807">MKVGSLTFYGVITEIIYLLFFLVEPLKGLLGDNFREVTSDRIFVILFVVFLTLTFIYIKVTRVIDFQKVKFKHIVLFSLLFNLTLLPIRPVMSSDLYTYISRSRVYSEYHANPYTVPYNSFSEDVLYQQLVTRWSTYTAIYGPLFIFFGSLITLIAQNNLFLNIYIFKLFFVIMNIANIFLIKKITNDKKAVLLYSWNPLITLEFALNAHNDVLMISFFLVGVLFLFSKKRNIFTYTSSWLFFFTSVLVKLFTVIFIPFIFIHIIRKLPNKSKFIFLIIAFFGSVVLLIMPFIPFWDGWRIFSRLFEVVQMEGYVTTVGILTLFFFLAMLRVPNPSVLSKVISKSFFYISYTIIVVKSVFDRNIVQENRLLWYLAISASLFYIFFISRFFPWYFTTLITIYVIYVGITKNNSLIALIHGMTLYALSTYIILR</sequence>
<reference evidence="2 3" key="1">
    <citation type="journal article" date="2016" name="Nat. Commun.">
        <title>Thousands of microbial genomes shed light on interconnected biogeochemical processes in an aquifer system.</title>
        <authorList>
            <person name="Anantharaman K."/>
            <person name="Brown C.T."/>
            <person name="Hug L.A."/>
            <person name="Sharon I."/>
            <person name="Castelle C.J."/>
            <person name="Probst A.J."/>
            <person name="Thomas B.C."/>
            <person name="Singh A."/>
            <person name="Wilkins M.J."/>
            <person name="Karaoz U."/>
            <person name="Brodie E.L."/>
            <person name="Williams K.H."/>
            <person name="Hubbard S.S."/>
            <person name="Banfield J.F."/>
        </authorList>
    </citation>
    <scope>NUCLEOTIDE SEQUENCE [LARGE SCALE GENOMIC DNA]</scope>
</reference>
<feature type="transmembrane region" description="Helical" evidence="1">
    <location>
        <begin position="370"/>
        <end position="385"/>
    </location>
</feature>
<evidence type="ECO:0000313" key="2">
    <source>
        <dbReference type="EMBL" id="OGM59190.1"/>
    </source>
</evidence>
<feature type="transmembrane region" description="Helical" evidence="1">
    <location>
        <begin position="6"/>
        <end position="30"/>
    </location>
</feature>
<proteinExistence type="predicted"/>